<keyword evidence="2" id="KW-1185">Reference proteome</keyword>
<comment type="caution">
    <text evidence="1">The sequence shown here is derived from an EMBL/GenBank/DDBJ whole genome shotgun (WGS) entry which is preliminary data.</text>
</comment>
<accession>A0A8J3AKZ8</accession>
<evidence type="ECO:0000313" key="2">
    <source>
        <dbReference type="Proteomes" id="UP000619536"/>
    </source>
</evidence>
<organism evidence="1 2">
    <name type="scientific">Galliscardovia ingluviei</name>
    <dbReference type="NCBI Taxonomy" id="1769422"/>
    <lineage>
        <taxon>Bacteria</taxon>
        <taxon>Bacillati</taxon>
        <taxon>Actinomycetota</taxon>
        <taxon>Actinomycetes</taxon>
        <taxon>Bifidobacteriales</taxon>
        <taxon>Bifidobacteriaceae</taxon>
        <taxon>Galliscardovia</taxon>
    </lineage>
</organism>
<evidence type="ECO:0000313" key="1">
    <source>
        <dbReference type="EMBL" id="GGI14694.1"/>
    </source>
</evidence>
<protein>
    <submittedName>
        <fullName evidence="1">Uncharacterized protein</fullName>
    </submittedName>
</protein>
<dbReference type="Proteomes" id="UP000619536">
    <property type="component" value="Unassembled WGS sequence"/>
</dbReference>
<reference evidence="1" key="1">
    <citation type="journal article" date="2014" name="Int. J. Syst. Evol. Microbiol.">
        <title>Complete genome sequence of Corynebacterium casei LMG S-19264T (=DSM 44701T), isolated from a smear-ripened cheese.</title>
        <authorList>
            <consortium name="US DOE Joint Genome Institute (JGI-PGF)"/>
            <person name="Walter F."/>
            <person name="Albersmeier A."/>
            <person name="Kalinowski J."/>
            <person name="Ruckert C."/>
        </authorList>
    </citation>
    <scope>NUCLEOTIDE SEQUENCE</scope>
    <source>
        <strain evidence="1">CCM 8606</strain>
    </source>
</reference>
<dbReference type="AlphaFoldDB" id="A0A8J3AKZ8"/>
<proteinExistence type="predicted"/>
<dbReference type="EMBL" id="BMDH01000003">
    <property type="protein sequence ID" value="GGI14694.1"/>
    <property type="molecule type" value="Genomic_DNA"/>
</dbReference>
<gene>
    <name evidence="1" type="ORF">GCM10007377_12200</name>
</gene>
<name>A0A8J3AKZ8_9BIFI</name>
<reference evidence="1" key="2">
    <citation type="submission" date="2020-09" db="EMBL/GenBank/DDBJ databases">
        <authorList>
            <person name="Sun Q."/>
            <person name="Sedlacek I."/>
        </authorList>
    </citation>
    <scope>NUCLEOTIDE SEQUENCE</scope>
    <source>
        <strain evidence="1">CCM 8606</strain>
    </source>
</reference>
<sequence>MGGLNREERVLLQRRILQALRKAQLTHRDVVQYLQEHPEAIAQARSAYRRYKRRERNSRRRREYTREYMRGVRTITSMAQTTPSIILHY</sequence>